<dbReference type="PANTHER" id="PTHR43384:SF14">
    <property type="entry name" value="ESX-1 SECRETION-ASSOCIATED PROTEIN ESPI"/>
    <property type="match status" value="1"/>
</dbReference>
<dbReference type="InterPro" id="IPR002586">
    <property type="entry name" value="CobQ/CobB/MinD/ParA_Nub-bd_dom"/>
</dbReference>
<evidence type="ECO:0000259" key="2">
    <source>
        <dbReference type="Pfam" id="PF01656"/>
    </source>
</evidence>
<name>A0ABU2S351_9ACTN</name>
<gene>
    <name evidence="3" type="ORF">RM779_12575</name>
</gene>
<protein>
    <recommendedName>
        <fullName evidence="2">CobQ/CobB/MinD/ParA nucleotide binding domain-containing protein</fullName>
    </recommendedName>
</protein>
<dbReference type="InterPro" id="IPR027417">
    <property type="entry name" value="P-loop_NTPase"/>
</dbReference>
<feature type="compositionally biased region" description="Pro residues" evidence="1">
    <location>
        <begin position="23"/>
        <end position="48"/>
    </location>
</feature>
<dbReference type="PANTHER" id="PTHR43384">
    <property type="entry name" value="SEPTUM SITE-DETERMINING PROTEIN MIND HOMOLOG, CHLOROPLASTIC-RELATED"/>
    <property type="match status" value="1"/>
</dbReference>
<proteinExistence type="predicted"/>
<dbReference type="SUPFAM" id="SSF52540">
    <property type="entry name" value="P-loop containing nucleoside triphosphate hydrolases"/>
    <property type="match status" value="1"/>
</dbReference>
<reference evidence="4" key="1">
    <citation type="submission" date="2023-07" db="EMBL/GenBank/DDBJ databases">
        <title>30 novel species of actinomycetes from the DSMZ collection.</title>
        <authorList>
            <person name="Nouioui I."/>
        </authorList>
    </citation>
    <scope>NUCLEOTIDE SEQUENCE [LARGE SCALE GENOMIC DNA]</scope>
    <source>
        <strain evidence="4">DSM 41886</strain>
    </source>
</reference>
<evidence type="ECO:0000256" key="1">
    <source>
        <dbReference type="SAM" id="MobiDB-lite"/>
    </source>
</evidence>
<keyword evidence="4" id="KW-1185">Reference proteome</keyword>
<dbReference type="InterPro" id="IPR050625">
    <property type="entry name" value="ParA/MinD_ATPase"/>
</dbReference>
<sequence length="374" mass="38890">MSAETPGGWQRDAFRDMGGATAPPEPAPQQQPQQPPQPPQPRPSPPRARPPHRPEQPAPVSAPVVRHDVGSVPARRGDPFTRRAGRALRQLLMSSAARDTAEATAAARAIQQPITTGRQIAVTSIRGGAGKTTVAALLALAFAHYRTDSVLAVEADPALGTLPHRLGAEQVRWSAADLARIVDPSMNITEVTGYLLPFTGSSGGPGGGWLLPGSQGAIGAELDIDTYRIVMTSLRRYFGTTVVDCETLPAEVARTALTTTQARVLVAPATPEGAAATRSVLDWMAGLHRSMLPTTVVALTRSSPGMGLNDRKAAAYLEAGGATVVPLPYDRSLAAGGEIRGALLAEATRAAAARLAAETMNRAMSRGRGGGAPA</sequence>
<evidence type="ECO:0000313" key="4">
    <source>
        <dbReference type="Proteomes" id="UP001183615"/>
    </source>
</evidence>
<organism evidence="3 4">
    <name type="scientific">Streptomyces johnsoniae</name>
    <dbReference type="NCBI Taxonomy" id="3075532"/>
    <lineage>
        <taxon>Bacteria</taxon>
        <taxon>Bacillati</taxon>
        <taxon>Actinomycetota</taxon>
        <taxon>Actinomycetes</taxon>
        <taxon>Kitasatosporales</taxon>
        <taxon>Streptomycetaceae</taxon>
        <taxon>Streptomyces</taxon>
    </lineage>
</organism>
<dbReference type="Proteomes" id="UP001183615">
    <property type="component" value="Unassembled WGS sequence"/>
</dbReference>
<dbReference type="Pfam" id="PF01656">
    <property type="entry name" value="CbiA"/>
    <property type="match status" value="1"/>
</dbReference>
<dbReference type="EMBL" id="JAVREV010000006">
    <property type="protein sequence ID" value="MDT0443424.1"/>
    <property type="molecule type" value="Genomic_DNA"/>
</dbReference>
<feature type="domain" description="CobQ/CobB/MinD/ParA nucleotide binding" evidence="2">
    <location>
        <begin position="120"/>
        <end position="163"/>
    </location>
</feature>
<evidence type="ECO:0000313" key="3">
    <source>
        <dbReference type="EMBL" id="MDT0443424.1"/>
    </source>
</evidence>
<dbReference type="RefSeq" id="WP_311617777.1">
    <property type="nucleotide sequence ID" value="NZ_JAVREV010000006.1"/>
</dbReference>
<comment type="caution">
    <text evidence="3">The sequence shown here is derived from an EMBL/GenBank/DDBJ whole genome shotgun (WGS) entry which is preliminary data.</text>
</comment>
<feature type="region of interest" description="Disordered" evidence="1">
    <location>
        <begin position="1"/>
        <end position="79"/>
    </location>
</feature>
<accession>A0ABU2S351</accession>
<dbReference type="Gene3D" id="3.40.50.300">
    <property type="entry name" value="P-loop containing nucleotide triphosphate hydrolases"/>
    <property type="match status" value="1"/>
</dbReference>
<feature type="compositionally biased region" description="Basic and acidic residues" evidence="1">
    <location>
        <begin position="65"/>
        <end position="79"/>
    </location>
</feature>